<dbReference type="SUPFAM" id="SSF46785">
    <property type="entry name" value="Winged helix' DNA-binding domain"/>
    <property type="match status" value="1"/>
</dbReference>
<dbReference type="InterPro" id="IPR000835">
    <property type="entry name" value="HTH_MarR-typ"/>
</dbReference>
<evidence type="ECO:0000256" key="1">
    <source>
        <dbReference type="ARBA" id="ARBA00004496"/>
    </source>
</evidence>
<dbReference type="Pfam" id="PF22381">
    <property type="entry name" value="Staph_reg_Sar_Rot"/>
    <property type="match status" value="1"/>
</dbReference>
<dbReference type="GO" id="GO:0003677">
    <property type="term" value="F:DNA binding"/>
    <property type="evidence" value="ECO:0007669"/>
    <property type="project" value="UniProtKB-KW"/>
</dbReference>
<sequence length="153" mass="17540">MIDEPLDSGHEYEALLLGNQLCFPLYAASREITKHYKQLLDPLNLTYTQYLVMLVLWETDALSVTELGKKLCLDSGTLTPVLKKLETKKFIQRLRDQADERLLTIRLTNSGQRLKEQAKTIPAQIQEFLPLAEEELLLLQRLSTKLVQSISNN</sequence>
<dbReference type="EMBL" id="JXKQ01000007">
    <property type="protein sequence ID" value="OJG45290.1"/>
    <property type="molecule type" value="Genomic_DNA"/>
</dbReference>
<evidence type="ECO:0000256" key="3">
    <source>
        <dbReference type="ARBA" id="ARBA00023015"/>
    </source>
</evidence>
<evidence type="ECO:0000256" key="5">
    <source>
        <dbReference type="ARBA" id="ARBA00023163"/>
    </source>
</evidence>
<proteinExistence type="predicted"/>
<organism evidence="7 8">
    <name type="scientific">Enterococcus hermanniensis</name>
    <dbReference type="NCBI Taxonomy" id="249189"/>
    <lineage>
        <taxon>Bacteria</taxon>
        <taxon>Bacillati</taxon>
        <taxon>Bacillota</taxon>
        <taxon>Bacilli</taxon>
        <taxon>Lactobacillales</taxon>
        <taxon>Enterococcaceae</taxon>
        <taxon>Enterococcus</taxon>
    </lineage>
</organism>
<dbReference type="Gene3D" id="1.10.10.10">
    <property type="entry name" value="Winged helix-like DNA-binding domain superfamily/Winged helix DNA-binding domain"/>
    <property type="match status" value="1"/>
</dbReference>
<dbReference type="PANTHER" id="PTHR33164:SF5">
    <property type="entry name" value="ORGANIC HYDROPEROXIDE RESISTANCE TRANSCRIPTIONAL REGULATOR"/>
    <property type="match status" value="1"/>
</dbReference>
<keyword evidence="4 7" id="KW-0238">DNA-binding</keyword>
<keyword evidence="8" id="KW-1185">Reference proteome</keyword>
<dbReference type="Proteomes" id="UP000182077">
    <property type="component" value="Unassembled WGS sequence"/>
</dbReference>
<evidence type="ECO:0000313" key="7">
    <source>
        <dbReference type="EMBL" id="OJG45290.1"/>
    </source>
</evidence>
<gene>
    <name evidence="7" type="ORF">RV04_GL002338</name>
</gene>
<accession>A0A1L8TLY0</accession>
<dbReference type="PROSITE" id="PS50995">
    <property type="entry name" value="HTH_MARR_2"/>
    <property type="match status" value="1"/>
</dbReference>
<keyword evidence="2" id="KW-0963">Cytoplasm</keyword>
<comment type="subcellular location">
    <subcellularLocation>
        <location evidence="1">Cytoplasm</location>
    </subcellularLocation>
</comment>
<dbReference type="InterPro" id="IPR036390">
    <property type="entry name" value="WH_DNA-bd_sf"/>
</dbReference>
<keyword evidence="5" id="KW-0804">Transcription</keyword>
<dbReference type="STRING" id="249189.RV04_GL002338"/>
<evidence type="ECO:0000313" key="8">
    <source>
        <dbReference type="Proteomes" id="UP000182077"/>
    </source>
</evidence>
<feature type="domain" description="HTH marR-type" evidence="6">
    <location>
        <begin position="18"/>
        <end position="148"/>
    </location>
</feature>
<dbReference type="InterPro" id="IPR055166">
    <property type="entry name" value="Transc_reg_Sar_Rot_HTH"/>
</dbReference>
<dbReference type="GO" id="GO:0006950">
    <property type="term" value="P:response to stress"/>
    <property type="evidence" value="ECO:0007669"/>
    <property type="project" value="TreeGrafter"/>
</dbReference>
<reference evidence="7 8" key="1">
    <citation type="submission" date="2014-12" db="EMBL/GenBank/DDBJ databases">
        <title>Draft genome sequences of 29 type strains of Enterococci.</title>
        <authorList>
            <person name="Zhong Z."/>
            <person name="Sun Z."/>
            <person name="Liu W."/>
            <person name="Zhang W."/>
            <person name="Zhang H."/>
        </authorList>
    </citation>
    <scope>NUCLEOTIDE SEQUENCE [LARGE SCALE GENOMIC DNA]</scope>
    <source>
        <strain evidence="7 8">DSM 17122</strain>
    </source>
</reference>
<protein>
    <submittedName>
        <fullName evidence="7">DNA-binding transcriptional repressor MarR</fullName>
    </submittedName>
</protein>
<dbReference type="GO" id="GO:0005737">
    <property type="term" value="C:cytoplasm"/>
    <property type="evidence" value="ECO:0007669"/>
    <property type="project" value="UniProtKB-SubCell"/>
</dbReference>
<dbReference type="FunFam" id="1.10.10.10:FF:000163">
    <property type="entry name" value="MarR family transcriptional regulator"/>
    <property type="match status" value="1"/>
</dbReference>
<dbReference type="InterPro" id="IPR039422">
    <property type="entry name" value="MarR/SlyA-like"/>
</dbReference>
<dbReference type="AlphaFoldDB" id="A0A1L8TLY0"/>
<evidence type="ECO:0000256" key="4">
    <source>
        <dbReference type="ARBA" id="ARBA00023125"/>
    </source>
</evidence>
<keyword evidence="3" id="KW-0805">Transcription regulation</keyword>
<comment type="caution">
    <text evidence="7">The sequence shown here is derived from an EMBL/GenBank/DDBJ whole genome shotgun (WGS) entry which is preliminary data.</text>
</comment>
<dbReference type="PANTHER" id="PTHR33164">
    <property type="entry name" value="TRANSCRIPTIONAL REGULATOR, MARR FAMILY"/>
    <property type="match status" value="1"/>
</dbReference>
<evidence type="ECO:0000256" key="2">
    <source>
        <dbReference type="ARBA" id="ARBA00022490"/>
    </source>
</evidence>
<dbReference type="SMART" id="SM00347">
    <property type="entry name" value="HTH_MARR"/>
    <property type="match status" value="1"/>
</dbReference>
<dbReference type="RefSeq" id="WP_071858188.1">
    <property type="nucleotide sequence ID" value="NZ_JBHSHK010000008.1"/>
</dbReference>
<dbReference type="GO" id="GO:0003700">
    <property type="term" value="F:DNA-binding transcription factor activity"/>
    <property type="evidence" value="ECO:0007669"/>
    <property type="project" value="InterPro"/>
</dbReference>
<evidence type="ECO:0000259" key="6">
    <source>
        <dbReference type="PROSITE" id="PS50995"/>
    </source>
</evidence>
<name>A0A1L8TLY0_9ENTE</name>
<dbReference type="OrthoDB" id="9806864at2"/>
<dbReference type="InterPro" id="IPR036388">
    <property type="entry name" value="WH-like_DNA-bd_sf"/>
</dbReference>
<dbReference type="PRINTS" id="PR00598">
    <property type="entry name" value="HTHMARR"/>
</dbReference>